<reference evidence="2 3" key="1">
    <citation type="submission" date="2019-01" db="EMBL/GenBank/DDBJ databases">
        <title>Flavobacterium sp. nov. isolated from arctic soil.</title>
        <authorList>
            <person name="Kim D.-U."/>
        </authorList>
    </citation>
    <scope>NUCLEOTIDE SEQUENCE [LARGE SCALE GENOMIC DNA]</scope>
    <source>
        <strain evidence="2 3">Kopri-42</strain>
    </source>
</reference>
<feature type="transmembrane region" description="Helical" evidence="1">
    <location>
        <begin position="351"/>
        <end position="369"/>
    </location>
</feature>
<comment type="caution">
    <text evidence="2">The sequence shown here is derived from an EMBL/GenBank/DDBJ whole genome shotgun (WGS) entry which is preliminary data.</text>
</comment>
<dbReference type="Proteomes" id="UP000253235">
    <property type="component" value="Unassembled WGS sequence"/>
</dbReference>
<dbReference type="OrthoDB" id="674965at2"/>
<sequence length="401" mass="47074">MNFNIALNTIIYIIVFLFPGILFRKFYFSGKFGNQFEQGNLLERFLWILLSSVVCMLTVGLLFYSIEEYFDLQLLNNISFEKIIEVFQSLSQNKFPQAFSTKNDMHDFVILILAIYVISGFLGYLLFRTIRVFSLDSWISILKFSNNWEYLAQAYKANGVSKKFGDVHTTYVDVLTKSNNKEELYRGILHNFVIDKDNKLENIIISNCSKFISIENIKENKSKIKSIEKSIKKGENVYHLHKDFKDKKVFKKSIDGNLLVLSNENIINLNFTYIKTSNNVNKWKTYFFYFINFFYYTFLLGLIIIPFLEFQIFFLQTILQKIVFSITSFLVSIVILNAIRELLFKKNVKEIDFKDMFFTAILLATPYLWVFDIFSALGTIMSSIIVLFIFAAFQKKTINIK</sequence>
<evidence type="ECO:0000256" key="1">
    <source>
        <dbReference type="SAM" id="Phobius"/>
    </source>
</evidence>
<feature type="transmembrane region" description="Helical" evidence="1">
    <location>
        <begin position="375"/>
        <end position="393"/>
    </location>
</feature>
<keyword evidence="1" id="KW-0812">Transmembrane</keyword>
<dbReference type="AlphaFoldDB" id="A0A482TYX5"/>
<feature type="transmembrane region" description="Helical" evidence="1">
    <location>
        <begin position="45"/>
        <end position="66"/>
    </location>
</feature>
<accession>A0A482TYX5</accession>
<keyword evidence="3" id="KW-1185">Reference proteome</keyword>
<dbReference type="RefSeq" id="WP_113664779.1">
    <property type="nucleotide sequence ID" value="NZ_QNVY02000001.1"/>
</dbReference>
<keyword evidence="1" id="KW-0472">Membrane</keyword>
<gene>
    <name evidence="2" type="ORF">DR871_003870</name>
</gene>
<name>A0A482TYX5_9FLAO</name>
<proteinExistence type="predicted"/>
<keyword evidence="1" id="KW-1133">Transmembrane helix</keyword>
<evidence type="ECO:0000313" key="3">
    <source>
        <dbReference type="Proteomes" id="UP000253235"/>
    </source>
</evidence>
<protein>
    <submittedName>
        <fullName evidence="2">Uncharacterized protein</fullName>
    </submittedName>
</protein>
<organism evidence="2 3">
    <name type="scientific">Flavobacterium petrolei</name>
    <dbReference type="NCBI Taxonomy" id="2259594"/>
    <lineage>
        <taxon>Bacteria</taxon>
        <taxon>Pseudomonadati</taxon>
        <taxon>Bacteroidota</taxon>
        <taxon>Flavobacteriia</taxon>
        <taxon>Flavobacteriales</taxon>
        <taxon>Flavobacteriaceae</taxon>
        <taxon>Flavobacterium</taxon>
    </lineage>
</organism>
<feature type="transmembrane region" description="Helical" evidence="1">
    <location>
        <begin position="286"/>
        <end position="308"/>
    </location>
</feature>
<dbReference type="EMBL" id="QNVY02000001">
    <property type="protein sequence ID" value="RYJ53194.1"/>
    <property type="molecule type" value="Genomic_DNA"/>
</dbReference>
<feature type="transmembrane region" description="Helical" evidence="1">
    <location>
        <begin position="6"/>
        <end position="24"/>
    </location>
</feature>
<feature type="transmembrane region" description="Helical" evidence="1">
    <location>
        <begin position="108"/>
        <end position="127"/>
    </location>
</feature>
<feature type="transmembrane region" description="Helical" evidence="1">
    <location>
        <begin position="314"/>
        <end position="339"/>
    </location>
</feature>
<evidence type="ECO:0000313" key="2">
    <source>
        <dbReference type="EMBL" id="RYJ53194.1"/>
    </source>
</evidence>